<feature type="domain" description="HNH nuclease" evidence="5">
    <location>
        <begin position="54"/>
        <end position="108"/>
    </location>
</feature>
<dbReference type="Gene3D" id="1.10.30.50">
    <property type="match status" value="1"/>
</dbReference>
<dbReference type="EMBL" id="QHKS01000010">
    <property type="protein sequence ID" value="RDK01446.1"/>
    <property type="molecule type" value="Genomic_DNA"/>
</dbReference>
<reference evidence="7" key="1">
    <citation type="submission" date="2018-05" db="EMBL/GenBank/DDBJ databases">
        <authorList>
            <person name="Feng T."/>
        </authorList>
    </citation>
    <scope>NUCLEOTIDE SEQUENCE [LARGE SCALE GENOMIC DNA]</scope>
    <source>
        <strain evidence="7">S27</strain>
    </source>
</reference>
<keyword evidence="1" id="KW-0540">Nuclease</keyword>
<sequence>MPRKAPTPCRHPGCRALVASPGFCAEHARDDIGWQNDRLRGTRHERGYGTAWTKLRAIILRRDGGLCQPCLRARRVTRATQVDHIVSKAEGGTDDESNLQSICDKCHKAKTARESARARSGT</sequence>
<dbReference type="Proteomes" id="UP000254875">
    <property type="component" value="Unassembled WGS sequence"/>
</dbReference>
<evidence type="ECO:0000256" key="4">
    <source>
        <dbReference type="ARBA" id="ARBA00040194"/>
    </source>
</evidence>
<evidence type="ECO:0000256" key="1">
    <source>
        <dbReference type="ARBA" id="ARBA00022722"/>
    </source>
</evidence>
<dbReference type="RefSeq" id="WP_115101848.1">
    <property type="nucleotide sequence ID" value="NZ_QHKS01000010.1"/>
</dbReference>
<dbReference type="Pfam" id="PF01844">
    <property type="entry name" value="HNH"/>
    <property type="match status" value="1"/>
</dbReference>
<evidence type="ECO:0000259" key="5">
    <source>
        <dbReference type="SMART" id="SM00507"/>
    </source>
</evidence>
<dbReference type="GO" id="GO:0003676">
    <property type="term" value="F:nucleic acid binding"/>
    <property type="evidence" value="ECO:0007669"/>
    <property type="project" value="InterPro"/>
</dbReference>
<protein>
    <recommendedName>
        <fullName evidence="4">Putative HNH nuclease YajD</fullName>
    </recommendedName>
</protein>
<keyword evidence="2" id="KW-0378">Hydrolase</keyword>
<comment type="similarity">
    <text evidence="3">Belongs to the HNH nuclease family.</text>
</comment>
<dbReference type="AlphaFoldDB" id="A0A370N763"/>
<evidence type="ECO:0000313" key="6">
    <source>
        <dbReference type="EMBL" id="RDK01446.1"/>
    </source>
</evidence>
<evidence type="ECO:0000313" key="7">
    <source>
        <dbReference type="Proteomes" id="UP000254875"/>
    </source>
</evidence>
<dbReference type="GO" id="GO:0005829">
    <property type="term" value="C:cytosol"/>
    <property type="evidence" value="ECO:0007669"/>
    <property type="project" value="TreeGrafter"/>
</dbReference>
<keyword evidence="7" id="KW-1185">Reference proteome</keyword>
<dbReference type="GO" id="GO:0008270">
    <property type="term" value="F:zinc ion binding"/>
    <property type="evidence" value="ECO:0007669"/>
    <property type="project" value="InterPro"/>
</dbReference>
<accession>A0A370N763</accession>
<keyword evidence="6" id="KW-0255">Endonuclease</keyword>
<dbReference type="SMART" id="SM00507">
    <property type="entry name" value="HNHc"/>
    <property type="match status" value="1"/>
</dbReference>
<dbReference type="OrthoDB" id="5292295at2"/>
<comment type="caution">
    <text evidence="6">The sequence shown here is derived from an EMBL/GenBank/DDBJ whole genome shotgun (WGS) entry which is preliminary data.</text>
</comment>
<dbReference type="PANTHER" id="PTHR41286">
    <property type="entry name" value="HNH NUCLEASE YAJD-RELATED"/>
    <property type="match status" value="1"/>
</dbReference>
<dbReference type="InterPro" id="IPR002711">
    <property type="entry name" value="HNH"/>
</dbReference>
<organism evidence="6 7">
    <name type="scientific">Paraburkholderia lacunae</name>
    <dbReference type="NCBI Taxonomy" id="2211104"/>
    <lineage>
        <taxon>Bacteria</taxon>
        <taxon>Pseudomonadati</taxon>
        <taxon>Pseudomonadota</taxon>
        <taxon>Betaproteobacteria</taxon>
        <taxon>Burkholderiales</taxon>
        <taxon>Burkholderiaceae</taxon>
        <taxon>Paraburkholderia</taxon>
    </lineage>
</organism>
<proteinExistence type="inferred from homology"/>
<gene>
    <name evidence="6" type="ORF">DLM46_16585</name>
</gene>
<dbReference type="GO" id="GO:0004519">
    <property type="term" value="F:endonuclease activity"/>
    <property type="evidence" value="ECO:0007669"/>
    <property type="project" value="UniProtKB-KW"/>
</dbReference>
<name>A0A370N763_9BURK</name>
<dbReference type="PANTHER" id="PTHR41286:SF1">
    <property type="entry name" value="HNH NUCLEASE YAJD-RELATED"/>
    <property type="match status" value="1"/>
</dbReference>
<dbReference type="CDD" id="cd00085">
    <property type="entry name" value="HNHc"/>
    <property type="match status" value="1"/>
</dbReference>
<evidence type="ECO:0000256" key="3">
    <source>
        <dbReference type="ARBA" id="ARBA00038412"/>
    </source>
</evidence>
<dbReference type="GO" id="GO:0016787">
    <property type="term" value="F:hydrolase activity"/>
    <property type="evidence" value="ECO:0007669"/>
    <property type="project" value="UniProtKB-KW"/>
</dbReference>
<evidence type="ECO:0000256" key="2">
    <source>
        <dbReference type="ARBA" id="ARBA00022801"/>
    </source>
</evidence>
<dbReference type="InterPro" id="IPR003615">
    <property type="entry name" value="HNH_nuc"/>
</dbReference>